<feature type="transmembrane region" description="Helical" evidence="7">
    <location>
        <begin position="328"/>
        <end position="350"/>
    </location>
</feature>
<feature type="compositionally biased region" description="Gly residues" evidence="6">
    <location>
        <begin position="192"/>
        <end position="202"/>
    </location>
</feature>
<evidence type="ECO:0000256" key="5">
    <source>
        <dbReference type="ARBA" id="ARBA00023136"/>
    </source>
</evidence>
<evidence type="ECO:0000313" key="9">
    <source>
        <dbReference type="EMBL" id="RBP97511.1"/>
    </source>
</evidence>
<feature type="compositionally biased region" description="Low complexity" evidence="6">
    <location>
        <begin position="203"/>
        <end position="224"/>
    </location>
</feature>
<comment type="caution">
    <text evidence="9">The sequence shown here is derived from an EMBL/GenBank/DDBJ whole genome shotgun (WGS) entry which is preliminary data.</text>
</comment>
<dbReference type="EMBL" id="PDCG01000005">
    <property type="protein sequence ID" value="RBP97511.1"/>
    <property type="molecule type" value="Genomic_DNA"/>
</dbReference>
<evidence type="ECO:0000256" key="3">
    <source>
        <dbReference type="ARBA" id="ARBA00022692"/>
    </source>
</evidence>
<keyword evidence="10" id="KW-1185">Reference proteome</keyword>
<dbReference type="Proteomes" id="UP000252530">
    <property type="component" value="Unassembled WGS sequence"/>
</dbReference>
<keyword evidence="2" id="KW-1003">Cell membrane</keyword>
<keyword evidence="4 7" id="KW-1133">Transmembrane helix</keyword>
<evidence type="ECO:0000256" key="2">
    <source>
        <dbReference type="ARBA" id="ARBA00022475"/>
    </source>
</evidence>
<evidence type="ECO:0000259" key="8">
    <source>
        <dbReference type="Pfam" id="PF04024"/>
    </source>
</evidence>
<evidence type="ECO:0000256" key="4">
    <source>
        <dbReference type="ARBA" id="ARBA00022989"/>
    </source>
</evidence>
<dbReference type="InterPro" id="IPR052027">
    <property type="entry name" value="PspC"/>
</dbReference>
<keyword evidence="3 7" id="KW-0812">Transmembrane</keyword>
<evidence type="ECO:0000313" key="10">
    <source>
        <dbReference type="Proteomes" id="UP000252530"/>
    </source>
</evidence>
<dbReference type="OrthoDB" id="7359894at2"/>
<feature type="transmembrane region" description="Helical" evidence="7">
    <location>
        <begin position="73"/>
        <end position="96"/>
    </location>
</feature>
<dbReference type="PANTHER" id="PTHR33885">
    <property type="entry name" value="PHAGE SHOCK PROTEIN C"/>
    <property type="match status" value="1"/>
</dbReference>
<evidence type="ECO:0000256" key="1">
    <source>
        <dbReference type="ARBA" id="ARBA00004162"/>
    </source>
</evidence>
<accession>A0A366KA21</accession>
<keyword evidence="5 7" id="KW-0472">Membrane</keyword>
<feature type="transmembrane region" description="Helical" evidence="7">
    <location>
        <begin position="390"/>
        <end position="414"/>
    </location>
</feature>
<sequence length="606" mass="63509">MNNPESNGGDQPGWQQPPQQQFQQQGHEGHGRSQRFFGWIRRSGFVRSGDRWIGGVCQGLADRFGVSVLLVRALTLAALVVGGLGLSFYAVAWFLLPDARDGSIMAEDLFRGIWRNVYLGPFLFWLMSFGMPGVGLFLALLTFGLLMLMINSLVSAPAGNSAGYYPGGPSAGGSGYGPCGFGGPGYGGPGKGPNSPGYGGPAGSAASFQGPAGSGPSSWTSPSSQDHPGPGPEPVTPPAAATGPAAPRGPVPSGQAADLGQGQAYSAGGAYGGVAAIHGPAAFYGSGPYRPSATGPATYAAPNSASPIASVPPSTKPRLARRKPAGPALVMSSIGLILLSLGVAFLLMPGRHMQLGTLLQVGLIWASVVCGLLGLLIVILGLAGRRTGGLIPLVSIMLVVLLVFLCGTVPYSVIYHQMTETSSSYEAIAADRKTVIRSGAKDMRRLQRGLALSSSEYDKGDFVIDLTDYAKGRQPHEHKSQSGKVTQSTCPTGTINLTAYRTQVTMILPDHCTYGFNSWQEFDYPYTNTIGGRLEATGQSGYEYLGNNRKDEGQQGGPDLVINASYLVEAKLHVRYQSADHAGDHHFDLDDLLDLEDDGDGGDQDE</sequence>
<feature type="transmembrane region" description="Helical" evidence="7">
    <location>
        <begin position="122"/>
        <end position="148"/>
    </location>
</feature>
<feature type="compositionally biased region" description="Low complexity" evidence="6">
    <location>
        <begin position="238"/>
        <end position="252"/>
    </location>
</feature>
<feature type="domain" description="Phage shock protein PspC N-terminal" evidence="8">
    <location>
        <begin position="45"/>
        <end position="98"/>
    </location>
</feature>
<comment type="subcellular location">
    <subcellularLocation>
        <location evidence="1">Cell membrane</location>
        <topology evidence="1">Single-pass membrane protein</topology>
    </subcellularLocation>
</comment>
<feature type="region of interest" description="Disordered" evidence="6">
    <location>
        <begin position="1"/>
        <end position="27"/>
    </location>
</feature>
<feature type="compositionally biased region" description="Low complexity" evidence="6">
    <location>
        <begin position="8"/>
        <end position="26"/>
    </location>
</feature>
<feature type="transmembrane region" description="Helical" evidence="7">
    <location>
        <begin position="362"/>
        <end position="383"/>
    </location>
</feature>
<dbReference type="AlphaFoldDB" id="A0A366KA21"/>
<organism evidence="9 10">
    <name type="scientific">Bifidobacterium aemilianum</name>
    <dbReference type="NCBI Taxonomy" id="2493120"/>
    <lineage>
        <taxon>Bacteria</taxon>
        <taxon>Bacillati</taxon>
        <taxon>Actinomycetota</taxon>
        <taxon>Actinomycetes</taxon>
        <taxon>Bifidobacteriales</taxon>
        <taxon>Bifidobacteriaceae</taxon>
        <taxon>Bifidobacterium</taxon>
    </lineage>
</organism>
<gene>
    <name evidence="9" type="ORF">CRD60_05795</name>
</gene>
<dbReference type="InterPro" id="IPR007168">
    <property type="entry name" value="Phageshock_PspC_N"/>
</dbReference>
<protein>
    <recommendedName>
        <fullName evidence="8">Phage shock protein PspC N-terminal domain-containing protein</fullName>
    </recommendedName>
</protein>
<evidence type="ECO:0000256" key="6">
    <source>
        <dbReference type="SAM" id="MobiDB-lite"/>
    </source>
</evidence>
<dbReference type="RefSeq" id="WP_113860357.1">
    <property type="nucleotide sequence ID" value="NZ_PDCG01000005.1"/>
</dbReference>
<evidence type="ECO:0000256" key="7">
    <source>
        <dbReference type="SAM" id="Phobius"/>
    </source>
</evidence>
<name>A0A366KA21_9BIFI</name>
<dbReference type="PANTHER" id="PTHR33885:SF3">
    <property type="entry name" value="PHAGE SHOCK PROTEIN C"/>
    <property type="match status" value="1"/>
</dbReference>
<feature type="region of interest" description="Disordered" evidence="6">
    <location>
        <begin position="192"/>
        <end position="260"/>
    </location>
</feature>
<dbReference type="Pfam" id="PF04024">
    <property type="entry name" value="PspC"/>
    <property type="match status" value="1"/>
</dbReference>
<dbReference type="GO" id="GO:0005886">
    <property type="term" value="C:plasma membrane"/>
    <property type="evidence" value="ECO:0007669"/>
    <property type="project" value="UniProtKB-SubCell"/>
</dbReference>
<proteinExistence type="predicted"/>
<reference evidence="9 10" key="1">
    <citation type="submission" date="2017-10" db="EMBL/GenBank/DDBJ databases">
        <title>Bifidobacterium xylocopum sp. nov. and Bifidobacterium aemilianum sp. nov., from the carpenter bee (Xylocopa violacea) digestive tract.</title>
        <authorList>
            <person name="Alberoni D."/>
            <person name="Baffoni L."/>
            <person name="Di Gioia D."/>
            <person name="Gaggia F."/>
            <person name="Biavati B."/>
        </authorList>
    </citation>
    <scope>NUCLEOTIDE SEQUENCE [LARGE SCALE GENOMIC DNA]</scope>
    <source>
        <strain evidence="9 10">XV10</strain>
    </source>
</reference>